<dbReference type="EMBL" id="QHHQ01000002">
    <property type="protein sequence ID" value="RAI02586.1"/>
    <property type="molecule type" value="Genomic_DNA"/>
</dbReference>
<dbReference type="Pfam" id="PF08546">
    <property type="entry name" value="ApbA_C"/>
    <property type="match status" value="1"/>
</dbReference>
<evidence type="ECO:0000256" key="5">
    <source>
        <dbReference type="ARBA" id="ARBA00022655"/>
    </source>
</evidence>
<evidence type="ECO:0000313" key="13">
    <source>
        <dbReference type="EMBL" id="RAI02586.1"/>
    </source>
</evidence>
<dbReference type="InterPro" id="IPR036291">
    <property type="entry name" value="NAD(P)-bd_dom_sf"/>
</dbReference>
<evidence type="ECO:0000256" key="9">
    <source>
        <dbReference type="ARBA" id="ARBA00048793"/>
    </source>
</evidence>
<dbReference type="Gene3D" id="1.10.1040.10">
    <property type="entry name" value="N-(1-d-carboxylethyl)-l-norvaline Dehydrogenase, domain 2"/>
    <property type="match status" value="1"/>
</dbReference>
<evidence type="ECO:0000256" key="7">
    <source>
        <dbReference type="ARBA" id="ARBA00023002"/>
    </source>
</evidence>
<dbReference type="EC" id="1.1.1.169" evidence="3 10"/>
<keyword evidence="6 10" id="KW-0521">NADP</keyword>
<dbReference type="InterPro" id="IPR003710">
    <property type="entry name" value="ApbA"/>
</dbReference>
<dbReference type="GO" id="GO:0008677">
    <property type="term" value="F:2-dehydropantoate 2-reductase activity"/>
    <property type="evidence" value="ECO:0007669"/>
    <property type="project" value="UniProtKB-EC"/>
</dbReference>
<organism evidence="13 14">
    <name type="scientific">Acuticoccus sediminis</name>
    <dbReference type="NCBI Taxonomy" id="2184697"/>
    <lineage>
        <taxon>Bacteria</taxon>
        <taxon>Pseudomonadati</taxon>
        <taxon>Pseudomonadota</taxon>
        <taxon>Alphaproteobacteria</taxon>
        <taxon>Hyphomicrobiales</taxon>
        <taxon>Amorphaceae</taxon>
        <taxon>Acuticoccus</taxon>
    </lineage>
</organism>
<dbReference type="OrthoDB" id="9793586at2"/>
<dbReference type="GO" id="GO:0005737">
    <property type="term" value="C:cytoplasm"/>
    <property type="evidence" value="ECO:0007669"/>
    <property type="project" value="TreeGrafter"/>
</dbReference>
<comment type="function">
    <text evidence="10">Catalyzes the NADPH-dependent reduction of ketopantoate into pantoic acid.</text>
</comment>
<keyword evidence="14" id="KW-1185">Reference proteome</keyword>
<protein>
    <recommendedName>
        <fullName evidence="4 10">2-dehydropantoate 2-reductase</fullName>
        <ecNumber evidence="3 10">1.1.1.169</ecNumber>
    </recommendedName>
    <alternativeName>
        <fullName evidence="8 10">Ketopantoate reductase</fullName>
    </alternativeName>
</protein>
<evidence type="ECO:0000259" key="11">
    <source>
        <dbReference type="Pfam" id="PF02558"/>
    </source>
</evidence>
<dbReference type="Pfam" id="PF02558">
    <property type="entry name" value="ApbA"/>
    <property type="match status" value="1"/>
</dbReference>
<sequence length="336" mass="35452">MTEPLLIWGAGAIGGTLGAYLARAGQPVLMVDTVAEHVAACRTEGLAITGPVEAFRQVVDAVTPDELTGIFSRIVLAVKAQHTAAAAEALAPHLAADGFVLSAQNGLNELTIAEVVGPERTMGAFVNFGADWHGPGEVMFGNRGAVVIGEIDGTIRPRTEAMHAALLAFEPDAVLTDDIWSYLWGKLGYGAMLFATALTPQSMTENFADPARTETFVAIGREVMAVARARGVVPRGFNGFDPDAFMPGAPDEAARASIAELAAFNARTAKTHSGIYRDLAVRKRRTEVDPQVGSVVRLAAEAGVPTPLLARLVELIHDIEDGRREMSAATFAALKP</sequence>
<dbReference type="SUPFAM" id="SSF48179">
    <property type="entry name" value="6-phosphogluconate dehydrogenase C-terminal domain-like"/>
    <property type="match status" value="1"/>
</dbReference>
<name>A0A8B2NRS8_9HYPH</name>
<evidence type="ECO:0000256" key="4">
    <source>
        <dbReference type="ARBA" id="ARBA00019465"/>
    </source>
</evidence>
<dbReference type="UniPathway" id="UPA00028">
    <property type="reaction ID" value="UER00004"/>
</dbReference>
<evidence type="ECO:0000256" key="3">
    <source>
        <dbReference type="ARBA" id="ARBA00013014"/>
    </source>
</evidence>
<evidence type="ECO:0000313" key="14">
    <source>
        <dbReference type="Proteomes" id="UP000249590"/>
    </source>
</evidence>
<dbReference type="InterPro" id="IPR013328">
    <property type="entry name" value="6PGD_dom2"/>
</dbReference>
<reference evidence="13 14" key="1">
    <citation type="submission" date="2018-05" db="EMBL/GenBank/DDBJ databases">
        <title>Acuticoccus sediminis sp. nov., isolated from deep-sea sediment of Indian Ocean.</title>
        <authorList>
            <person name="Liu X."/>
            <person name="Lai Q."/>
            <person name="Du Y."/>
            <person name="Sun F."/>
            <person name="Zhang X."/>
            <person name="Wang S."/>
            <person name="Shao Z."/>
        </authorList>
    </citation>
    <scope>NUCLEOTIDE SEQUENCE [LARGE SCALE GENOMIC DNA]</scope>
    <source>
        <strain evidence="13 14">PTG4-2</strain>
    </source>
</reference>
<dbReference type="RefSeq" id="WP_111346312.1">
    <property type="nucleotide sequence ID" value="NZ_QHHQ01000002.1"/>
</dbReference>
<gene>
    <name evidence="13" type="ORF">DLJ53_13480</name>
</gene>
<evidence type="ECO:0000256" key="1">
    <source>
        <dbReference type="ARBA" id="ARBA00004994"/>
    </source>
</evidence>
<dbReference type="NCBIfam" id="TIGR00745">
    <property type="entry name" value="apbA_panE"/>
    <property type="match status" value="1"/>
</dbReference>
<dbReference type="InterPro" id="IPR050838">
    <property type="entry name" value="Ketopantoate_reductase"/>
</dbReference>
<dbReference type="AlphaFoldDB" id="A0A8B2NRS8"/>
<dbReference type="InterPro" id="IPR013752">
    <property type="entry name" value="KPA_reductase"/>
</dbReference>
<evidence type="ECO:0000256" key="6">
    <source>
        <dbReference type="ARBA" id="ARBA00022857"/>
    </source>
</evidence>
<dbReference type="GO" id="GO:0050661">
    <property type="term" value="F:NADP binding"/>
    <property type="evidence" value="ECO:0007669"/>
    <property type="project" value="TreeGrafter"/>
</dbReference>
<dbReference type="PANTHER" id="PTHR43765:SF2">
    <property type="entry name" value="2-DEHYDROPANTOATE 2-REDUCTASE"/>
    <property type="match status" value="1"/>
</dbReference>
<evidence type="ECO:0000259" key="12">
    <source>
        <dbReference type="Pfam" id="PF08546"/>
    </source>
</evidence>
<dbReference type="Gene3D" id="3.40.50.720">
    <property type="entry name" value="NAD(P)-binding Rossmann-like Domain"/>
    <property type="match status" value="1"/>
</dbReference>
<comment type="caution">
    <text evidence="13">The sequence shown here is derived from an EMBL/GenBank/DDBJ whole genome shotgun (WGS) entry which is preliminary data.</text>
</comment>
<dbReference type="PANTHER" id="PTHR43765">
    <property type="entry name" value="2-DEHYDROPANTOATE 2-REDUCTASE-RELATED"/>
    <property type="match status" value="1"/>
</dbReference>
<comment type="similarity">
    <text evidence="2 10">Belongs to the ketopantoate reductase family.</text>
</comment>
<dbReference type="SUPFAM" id="SSF51735">
    <property type="entry name" value="NAD(P)-binding Rossmann-fold domains"/>
    <property type="match status" value="1"/>
</dbReference>
<feature type="domain" description="Ketopantoate reductase C-terminal" evidence="12">
    <location>
        <begin position="179"/>
        <end position="320"/>
    </location>
</feature>
<accession>A0A8B2NRS8</accession>
<comment type="catalytic activity">
    <reaction evidence="9 10">
        <text>(R)-pantoate + NADP(+) = 2-dehydropantoate + NADPH + H(+)</text>
        <dbReference type="Rhea" id="RHEA:16233"/>
        <dbReference type="ChEBI" id="CHEBI:11561"/>
        <dbReference type="ChEBI" id="CHEBI:15378"/>
        <dbReference type="ChEBI" id="CHEBI:15980"/>
        <dbReference type="ChEBI" id="CHEBI:57783"/>
        <dbReference type="ChEBI" id="CHEBI:58349"/>
        <dbReference type="EC" id="1.1.1.169"/>
    </reaction>
</comment>
<keyword evidence="7 10" id="KW-0560">Oxidoreductase</keyword>
<dbReference type="Proteomes" id="UP000249590">
    <property type="component" value="Unassembled WGS sequence"/>
</dbReference>
<evidence type="ECO:0000256" key="2">
    <source>
        <dbReference type="ARBA" id="ARBA00007870"/>
    </source>
</evidence>
<evidence type="ECO:0000256" key="10">
    <source>
        <dbReference type="RuleBase" id="RU362068"/>
    </source>
</evidence>
<comment type="pathway">
    <text evidence="1 10">Cofactor biosynthesis; (R)-pantothenate biosynthesis; (R)-pantoate from 3-methyl-2-oxobutanoate: step 2/2.</text>
</comment>
<feature type="domain" description="Ketopantoate reductase N-terminal" evidence="11">
    <location>
        <begin position="6"/>
        <end position="152"/>
    </location>
</feature>
<evidence type="ECO:0000256" key="8">
    <source>
        <dbReference type="ARBA" id="ARBA00032024"/>
    </source>
</evidence>
<dbReference type="GO" id="GO:0015940">
    <property type="term" value="P:pantothenate biosynthetic process"/>
    <property type="evidence" value="ECO:0007669"/>
    <property type="project" value="UniProtKB-UniPathway"/>
</dbReference>
<dbReference type="InterPro" id="IPR013332">
    <property type="entry name" value="KPR_N"/>
</dbReference>
<keyword evidence="5 10" id="KW-0566">Pantothenate biosynthesis</keyword>
<dbReference type="InterPro" id="IPR008927">
    <property type="entry name" value="6-PGluconate_DH-like_C_sf"/>
</dbReference>
<proteinExistence type="inferred from homology"/>